<sequence length="178" mass="18962">MTGKWGVAPREERGGECGPEIVIERAGPGDAGEVLTVQRAAYVAEAQLYGDPFIPSLVESVEQLRKALSGDAVVLKAVLGGRIVGAVRAQFSGSTCLVGRLVVAPDLQRRGIGRRLLAALEDEVAGRADACVLFTGHLSEGNLRLYRRAGYTETHRERVAAHLTLVHMRKPLVPAGTA</sequence>
<name>A0A543IH85_9ACTN</name>
<organism evidence="3 4">
    <name type="scientific">Actinomadura hallensis</name>
    <dbReference type="NCBI Taxonomy" id="337895"/>
    <lineage>
        <taxon>Bacteria</taxon>
        <taxon>Bacillati</taxon>
        <taxon>Actinomycetota</taxon>
        <taxon>Actinomycetes</taxon>
        <taxon>Streptosporangiales</taxon>
        <taxon>Thermomonosporaceae</taxon>
        <taxon>Actinomadura</taxon>
    </lineage>
</organism>
<keyword evidence="1" id="KW-0808">Transferase</keyword>
<dbReference type="InterPro" id="IPR000182">
    <property type="entry name" value="GNAT_dom"/>
</dbReference>
<feature type="domain" description="N-acetyltransferase" evidence="2">
    <location>
        <begin position="21"/>
        <end position="173"/>
    </location>
</feature>
<dbReference type="EMBL" id="VFPO01000001">
    <property type="protein sequence ID" value="TQM69924.1"/>
    <property type="molecule type" value="Genomic_DNA"/>
</dbReference>
<keyword evidence="3" id="KW-0687">Ribonucleoprotein</keyword>
<dbReference type="AlphaFoldDB" id="A0A543IH85"/>
<keyword evidence="4" id="KW-1185">Reference proteome</keyword>
<keyword evidence="3" id="KW-0689">Ribosomal protein</keyword>
<dbReference type="PANTHER" id="PTHR13947:SF37">
    <property type="entry name" value="LD18367P"/>
    <property type="match status" value="1"/>
</dbReference>
<dbReference type="InterPro" id="IPR016181">
    <property type="entry name" value="Acyl_CoA_acyltransferase"/>
</dbReference>
<dbReference type="PANTHER" id="PTHR13947">
    <property type="entry name" value="GNAT FAMILY N-ACETYLTRANSFERASE"/>
    <property type="match status" value="1"/>
</dbReference>
<dbReference type="Pfam" id="PF13673">
    <property type="entry name" value="Acetyltransf_10"/>
    <property type="match status" value="1"/>
</dbReference>
<dbReference type="PROSITE" id="PS51186">
    <property type="entry name" value="GNAT"/>
    <property type="match status" value="1"/>
</dbReference>
<proteinExistence type="predicted"/>
<protein>
    <submittedName>
        <fullName evidence="3">Ribosomal protein S18 acetylase RimI-like enzyme</fullName>
    </submittedName>
</protein>
<evidence type="ECO:0000313" key="3">
    <source>
        <dbReference type="EMBL" id="TQM69924.1"/>
    </source>
</evidence>
<evidence type="ECO:0000313" key="4">
    <source>
        <dbReference type="Proteomes" id="UP000316706"/>
    </source>
</evidence>
<dbReference type="RefSeq" id="WP_141970438.1">
    <property type="nucleotide sequence ID" value="NZ_VFPO01000001.1"/>
</dbReference>
<dbReference type="SUPFAM" id="SSF55729">
    <property type="entry name" value="Acyl-CoA N-acyltransferases (Nat)"/>
    <property type="match status" value="1"/>
</dbReference>
<dbReference type="OrthoDB" id="4322031at2"/>
<reference evidence="3 4" key="1">
    <citation type="submission" date="2019-06" db="EMBL/GenBank/DDBJ databases">
        <title>Sequencing the genomes of 1000 actinobacteria strains.</title>
        <authorList>
            <person name="Klenk H.-P."/>
        </authorList>
    </citation>
    <scope>NUCLEOTIDE SEQUENCE [LARGE SCALE GENOMIC DNA]</scope>
    <source>
        <strain evidence="3 4">DSM 45043</strain>
    </source>
</reference>
<dbReference type="Gene3D" id="3.40.630.30">
    <property type="match status" value="1"/>
</dbReference>
<evidence type="ECO:0000256" key="1">
    <source>
        <dbReference type="ARBA" id="ARBA00022679"/>
    </source>
</evidence>
<evidence type="ECO:0000259" key="2">
    <source>
        <dbReference type="PROSITE" id="PS51186"/>
    </source>
</evidence>
<dbReference type="CDD" id="cd04301">
    <property type="entry name" value="NAT_SF"/>
    <property type="match status" value="1"/>
</dbReference>
<dbReference type="GO" id="GO:0005840">
    <property type="term" value="C:ribosome"/>
    <property type="evidence" value="ECO:0007669"/>
    <property type="project" value="UniProtKB-KW"/>
</dbReference>
<comment type="caution">
    <text evidence="3">The sequence shown here is derived from an EMBL/GenBank/DDBJ whole genome shotgun (WGS) entry which is preliminary data.</text>
</comment>
<accession>A0A543IH85</accession>
<dbReference type="Proteomes" id="UP000316706">
    <property type="component" value="Unassembled WGS sequence"/>
</dbReference>
<gene>
    <name evidence="3" type="ORF">FHX41_3641</name>
</gene>
<dbReference type="GO" id="GO:0008080">
    <property type="term" value="F:N-acetyltransferase activity"/>
    <property type="evidence" value="ECO:0007669"/>
    <property type="project" value="InterPro"/>
</dbReference>
<dbReference type="InterPro" id="IPR050769">
    <property type="entry name" value="NAT_camello-type"/>
</dbReference>